<dbReference type="GO" id="GO:0005524">
    <property type="term" value="F:ATP binding"/>
    <property type="evidence" value="ECO:0007669"/>
    <property type="project" value="UniProtKB-KW"/>
</dbReference>
<keyword evidence="7" id="KW-0347">Helicase</keyword>
<dbReference type="Pfam" id="PF01424">
    <property type="entry name" value="R3H"/>
    <property type="match status" value="1"/>
</dbReference>
<feature type="compositionally biased region" description="Basic and acidic residues" evidence="14">
    <location>
        <begin position="246"/>
        <end position="259"/>
    </location>
</feature>
<dbReference type="AlphaFoldDB" id="K1WT23"/>
<feature type="compositionally biased region" description="Basic and acidic residues" evidence="14">
    <location>
        <begin position="637"/>
        <end position="646"/>
    </location>
</feature>
<keyword evidence="6" id="KW-0378">Hydrolase</keyword>
<comment type="subcellular location">
    <subcellularLocation>
        <location evidence="2">Cytoplasm</location>
    </subcellularLocation>
    <subcellularLocation>
        <location evidence="1">Nucleus</location>
    </subcellularLocation>
</comment>
<evidence type="ECO:0000256" key="6">
    <source>
        <dbReference type="ARBA" id="ARBA00022801"/>
    </source>
</evidence>
<dbReference type="SMART" id="SM00360">
    <property type="entry name" value="RRM"/>
    <property type="match status" value="1"/>
</dbReference>
<evidence type="ECO:0000256" key="4">
    <source>
        <dbReference type="ARBA" id="ARBA00022553"/>
    </source>
</evidence>
<organism evidence="17 18">
    <name type="scientific">Marssonina brunnea f. sp. multigermtubi (strain MB_m1)</name>
    <name type="common">Marssonina leaf spot fungus</name>
    <dbReference type="NCBI Taxonomy" id="1072389"/>
    <lineage>
        <taxon>Eukaryota</taxon>
        <taxon>Fungi</taxon>
        <taxon>Dikarya</taxon>
        <taxon>Ascomycota</taxon>
        <taxon>Pezizomycotina</taxon>
        <taxon>Leotiomycetes</taxon>
        <taxon>Helotiales</taxon>
        <taxon>Drepanopezizaceae</taxon>
        <taxon>Drepanopeziza</taxon>
    </lineage>
</organism>
<dbReference type="STRING" id="1072389.K1WT23"/>
<keyword evidence="8" id="KW-0067">ATP-binding</keyword>
<dbReference type="Proteomes" id="UP000006753">
    <property type="component" value="Unassembled WGS sequence"/>
</dbReference>
<evidence type="ECO:0000256" key="13">
    <source>
        <dbReference type="PROSITE-ProRule" id="PRU00176"/>
    </source>
</evidence>
<dbReference type="GO" id="GO:0016787">
    <property type="term" value="F:hydrolase activity"/>
    <property type="evidence" value="ECO:0007669"/>
    <property type="project" value="UniProtKB-KW"/>
</dbReference>
<dbReference type="GO" id="GO:0004386">
    <property type="term" value="F:helicase activity"/>
    <property type="evidence" value="ECO:0007669"/>
    <property type="project" value="UniProtKB-KW"/>
</dbReference>
<evidence type="ECO:0000256" key="5">
    <source>
        <dbReference type="ARBA" id="ARBA00022741"/>
    </source>
</evidence>
<feature type="compositionally biased region" description="Low complexity" evidence="14">
    <location>
        <begin position="280"/>
        <end position="292"/>
    </location>
</feature>
<evidence type="ECO:0000313" key="18">
    <source>
        <dbReference type="Proteomes" id="UP000006753"/>
    </source>
</evidence>
<feature type="compositionally biased region" description="Polar residues" evidence="14">
    <location>
        <begin position="508"/>
        <end position="522"/>
    </location>
</feature>
<evidence type="ECO:0000259" key="16">
    <source>
        <dbReference type="PROSITE" id="PS51061"/>
    </source>
</evidence>
<protein>
    <submittedName>
        <fullName evidence="17">RNA-binding protein Cip2</fullName>
    </submittedName>
</protein>
<dbReference type="OrthoDB" id="434258at2759"/>
<sequence>MAGQQYDMYADYTQSHNRSPVSNRYGGNLSLNRQPSRQFEQYNTHHLQGGLLYQDDHSAQYDPSPRFDRMPSNTLHSSNYPYENQTWNYGGANAVANPLGGTGRIKAQPPRRAGLPSGWLEPQMHQADNMNNYQMNNQFNMHQLAQQRASPPQGDNDELIPTAIVIKNIPFAVKKEQLIACMTDMRLPLPYAFNYHFDSGVFRGLAFANFTNAEETQTVIQAMNHMELQGRKLRVEYKKMLPVQERERIERDKREKRGQLQEQHQPLAPNQVQNPLHAQSSMASLTSLSSANHPPPASPSPVSFRGKLGNLIPTQYLDALPSKLTWPDLDLNEPVTLGYYSELMLFKNDPKRETLIFPPTIIPADRRTIHTLAHHMGLEHRSEGQGESRCVQILKRGTAQISPPIPQPSNYYTESSRRGLNRAATIDFSETRDRESSSHYHALNRQGSNLLDIPASPGLGGLSAHNNLRAAKSFADLRSYTPSPVTSTASFPAGLTQNISRYAAEYSQGSAASGTPNLTPTSAGGGMNGRDDTFLSNGISNMTIGYDRPSSSRPSATGRIGQERDAHVPATGAIGSQRPANNGWEDVPRNGAAVERQPRGPGADWGAGSGFSRTRTNGHITRGSGEHDLSSLDNGWDDTRAQDSSDRTGVPQSTLRYL</sequence>
<dbReference type="GO" id="GO:0003729">
    <property type="term" value="F:mRNA binding"/>
    <property type="evidence" value="ECO:0007669"/>
    <property type="project" value="TreeGrafter"/>
</dbReference>
<dbReference type="KEGG" id="mbe:MBM_05485"/>
<evidence type="ECO:0000256" key="9">
    <source>
        <dbReference type="ARBA" id="ARBA00022884"/>
    </source>
</evidence>
<feature type="domain" description="R3H" evidence="16">
    <location>
        <begin position="333"/>
        <end position="397"/>
    </location>
</feature>
<dbReference type="OMA" id="GMQRDDS"/>
<dbReference type="InterPro" id="IPR012677">
    <property type="entry name" value="Nucleotide-bd_a/b_plait_sf"/>
</dbReference>
<dbReference type="eggNOG" id="KOG0108">
    <property type="taxonomic scope" value="Eukaryota"/>
</dbReference>
<dbReference type="InterPro" id="IPR034069">
    <property type="entry name" value="R3H_Cip2"/>
</dbReference>
<evidence type="ECO:0000256" key="8">
    <source>
        <dbReference type="ARBA" id="ARBA00022840"/>
    </source>
</evidence>
<dbReference type="Gene3D" id="3.30.1370.50">
    <property type="entry name" value="R3H-like domain"/>
    <property type="match status" value="1"/>
</dbReference>
<comment type="function">
    <text evidence="11">Regulates global gene expression after oxidative stress. Interacts and stabilizes mRNAs and may regulate their transition between different cytoplasmic components after oxidative stress.</text>
</comment>
<feature type="region of interest" description="Disordered" evidence="14">
    <location>
        <begin position="508"/>
        <end position="658"/>
    </location>
</feature>
<keyword evidence="3" id="KW-0963">Cytoplasm</keyword>
<evidence type="ECO:0000256" key="2">
    <source>
        <dbReference type="ARBA" id="ARBA00004496"/>
    </source>
</evidence>
<dbReference type="InterPro" id="IPR034186">
    <property type="entry name" value="PIN4-like_RRM"/>
</dbReference>
<name>K1WT23_MARBU</name>
<keyword evidence="9 13" id="KW-0694">RNA-binding</keyword>
<dbReference type="SUPFAM" id="SSF82708">
    <property type="entry name" value="R3H domain"/>
    <property type="match status" value="1"/>
</dbReference>
<keyword evidence="5" id="KW-0547">Nucleotide-binding</keyword>
<evidence type="ECO:0000256" key="14">
    <source>
        <dbReference type="SAM" id="MobiDB-lite"/>
    </source>
</evidence>
<dbReference type="FunFam" id="3.30.1370.50:FF:000002">
    <property type="entry name" value="Immunoglobulin mu DNA-binding protein 2"/>
    <property type="match status" value="1"/>
</dbReference>
<dbReference type="GO" id="GO:0003677">
    <property type="term" value="F:DNA binding"/>
    <property type="evidence" value="ECO:0007669"/>
    <property type="project" value="UniProtKB-ARBA"/>
</dbReference>
<proteinExistence type="predicted"/>
<evidence type="ECO:0000256" key="12">
    <source>
        <dbReference type="ARBA" id="ARBA00062407"/>
    </source>
</evidence>
<keyword evidence="4" id="KW-0597">Phosphoprotein</keyword>
<evidence type="ECO:0000256" key="10">
    <source>
        <dbReference type="ARBA" id="ARBA00023242"/>
    </source>
</evidence>
<dbReference type="SUPFAM" id="SSF54928">
    <property type="entry name" value="RNA-binding domain, RBD"/>
    <property type="match status" value="1"/>
</dbReference>
<dbReference type="InterPro" id="IPR001374">
    <property type="entry name" value="R3H_dom"/>
</dbReference>
<feature type="region of interest" description="Disordered" evidence="14">
    <location>
        <begin position="246"/>
        <end position="305"/>
    </location>
</feature>
<dbReference type="EMBL" id="JH921439">
    <property type="protein sequence ID" value="EKD16191.1"/>
    <property type="molecule type" value="Genomic_DNA"/>
</dbReference>
<dbReference type="InterPro" id="IPR000504">
    <property type="entry name" value="RRM_dom"/>
</dbReference>
<dbReference type="PROSITE" id="PS50102">
    <property type="entry name" value="RRM"/>
    <property type="match status" value="1"/>
</dbReference>
<gene>
    <name evidence="17" type="ORF">MBM_05485</name>
</gene>
<reference evidence="17 18" key="1">
    <citation type="journal article" date="2012" name="BMC Genomics">
        <title>Sequencing the genome of Marssonina brunnea reveals fungus-poplar co-evolution.</title>
        <authorList>
            <person name="Zhu S."/>
            <person name="Cao Y.-Z."/>
            <person name="Jiang C."/>
            <person name="Tan B.-Y."/>
            <person name="Wang Z."/>
            <person name="Feng S."/>
            <person name="Zhang L."/>
            <person name="Su X.-H."/>
            <person name="Brejova B."/>
            <person name="Vinar T."/>
            <person name="Xu M."/>
            <person name="Wang M.-X."/>
            <person name="Zhang S.-G."/>
            <person name="Huang M.-R."/>
            <person name="Wu R."/>
            <person name="Zhou Y."/>
        </authorList>
    </citation>
    <scope>NUCLEOTIDE SEQUENCE [LARGE SCALE GENOMIC DNA]</scope>
    <source>
        <strain evidence="17 18">MB_m1</strain>
    </source>
</reference>
<dbReference type="InParanoid" id="K1WT23"/>
<feature type="compositionally biased region" description="Polar residues" evidence="14">
    <location>
        <begin position="534"/>
        <end position="555"/>
    </location>
</feature>
<accession>K1WT23</accession>
<dbReference type="PANTHER" id="PTHR23003">
    <property type="entry name" value="RNA RECOGNITION MOTIF RRM DOMAIN CONTAINING PROTEIN"/>
    <property type="match status" value="1"/>
</dbReference>
<evidence type="ECO:0000256" key="11">
    <source>
        <dbReference type="ARBA" id="ARBA00055199"/>
    </source>
</evidence>
<dbReference type="PANTHER" id="PTHR23003:SF17">
    <property type="entry name" value="RNA-BINDING PROTEIN PIN4"/>
    <property type="match status" value="1"/>
</dbReference>
<dbReference type="CDD" id="cd02639">
    <property type="entry name" value="R3H_RRM"/>
    <property type="match status" value="1"/>
</dbReference>
<evidence type="ECO:0000313" key="17">
    <source>
        <dbReference type="EMBL" id="EKD16191.1"/>
    </source>
</evidence>
<dbReference type="PROSITE" id="PS51061">
    <property type="entry name" value="R3H"/>
    <property type="match status" value="1"/>
</dbReference>
<dbReference type="InterPro" id="IPR035979">
    <property type="entry name" value="RBD_domain_sf"/>
</dbReference>
<dbReference type="InterPro" id="IPR036867">
    <property type="entry name" value="R3H_dom_sf"/>
</dbReference>
<evidence type="ECO:0000256" key="7">
    <source>
        <dbReference type="ARBA" id="ARBA00022806"/>
    </source>
</evidence>
<evidence type="ECO:0000259" key="15">
    <source>
        <dbReference type="PROSITE" id="PS50102"/>
    </source>
</evidence>
<dbReference type="FunFam" id="3.30.70.330:FF:000183">
    <property type="entry name" value="R3H domain containing protein"/>
    <property type="match status" value="1"/>
</dbReference>
<keyword evidence="18" id="KW-1185">Reference proteome</keyword>
<evidence type="ECO:0000256" key="3">
    <source>
        <dbReference type="ARBA" id="ARBA00022490"/>
    </source>
</evidence>
<dbReference type="GO" id="GO:0071014">
    <property type="term" value="C:post-mRNA release spliceosomal complex"/>
    <property type="evidence" value="ECO:0007669"/>
    <property type="project" value="UniProtKB-ARBA"/>
</dbReference>
<dbReference type="Gene3D" id="3.30.70.330">
    <property type="match status" value="1"/>
</dbReference>
<keyword evidence="10" id="KW-0539">Nucleus</keyword>
<feature type="domain" description="RRM" evidence="15">
    <location>
        <begin position="162"/>
        <end position="240"/>
    </location>
</feature>
<feature type="compositionally biased region" description="Polar residues" evidence="14">
    <location>
        <begin position="260"/>
        <end position="279"/>
    </location>
</feature>
<evidence type="ECO:0000256" key="1">
    <source>
        <dbReference type="ARBA" id="ARBA00004123"/>
    </source>
</evidence>
<dbReference type="InterPro" id="IPR050374">
    <property type="entry name" value="RRT5_SRSF_SR"/>
</dbReference>
<comment type="subunit">
    <text evidence="12">Interacts with csx1.</text>
</comment>
<dbReference type="GO" id="GO:0005737">
    <property type="term" value="C:cytoplasm"/>
    <property type="evidence" value="ECO:0007669"/>
    <property type="project" value="UniProtKB-SubCell"/>
</dbReference>
<dbReference type="HOGENOM" id="CLU_022096_2_0_1"/>
<dbReference type="CDD" id="cd12253">
    <property type="entry name" value="RRM_PIN4_like"/>
    <property type="match status" value="1"/>
</dbReference>